<name>A0A926DCZ6_9FIRM</name>
<organism evidence="3 4">
    <name type="scientific">Feifania hominis</name>
    <dbReference type="NCBI Taxonomy" id="2763660"/>
    <lineage>
        <taxon>Bacteria</taxon>
        <taxon>Bacillati</taxon>
        <taxon>Bacillota</taxon>
        <taxon>Clostridia</taxon>
        <taxon>Eubacteriales</taxon>
        <taxon>Feifaniaceae</taxon>
        <taxon>Feifania</taxon>
    </lineage>
</organism>
<keyword evidence="1" id="KW-0812">Transmembrane</keyword>
<keyword evidence="4" id="KW-1185">Reference proteome</keyword>
<comment type="caution">
    <text evidence="3">The sequence shown here is derived from an EMBL/GenBank/DDBJ whole genome shotgun (WGS) entry which is preliminary data.</text>
</comment>
<gene>
    <name evidence="3" type="ORF">H8695_02365</name>
</gene>
<proteinExistence type="predicted"/>
<feature type="signal peptide" evidence="2">
    <location>
        <begin position="1"/>
        <end position="24"/>
    </location>
</feature>
<keyword evidence="2" id="KW-0732">Signal</keyword>
<evidence type="ECO:0000256" key="2">
    <source>
        <dbReference type="SAM" id="SignalP"/>
    </source>
</evidence>
<dbReference type="InterPro" id="IPR014194">
    <property type="entry name" value="Spore_III_AE"/>
</dbReference>
<feature type="transmembrane region" description="Helical" evidence="1">
    <location>
        <begin position="197"/>
        <end position="218"/>
    </location>
</feature>
<evidence type="ECO:0000256" key="1">
    <source>
        <dbReference type="SAM" id="Phobius"/>
    </source>
</evidence>
<feature type="transmembrane region" description="Helical" evidence="1">
    <location>
        <begin position="81"/>
        <end position="106"/>
    </location>
</feature>
<keyword evidence="1" id="KW-0472">Membrane</keyword>
<dbReference type="Proteomes" id="UP000620366">
    <property type="component" value="Unassembled WGS sequence"/>
</dbReference>
<feature type="transmembrane region" description="Helical" evidence="1">
    <location>
        <begin position="118"/>
        <end position="138"/>
    </location>
</feature>
<dbReference type="AlphaFoldDB" id="A0A926DCZ6"/>
<dbReference type="Pfam" id="PF09546">
    <property type="entry name" value="Spore_III_AE"/>
    <property type="match status" value="1"/>
</dbReference>
<dbReference type="RefSeq" id="WP_249299266.1">
    <property type="nucleotide sequence ID" value="NZ_JACRSP010000001.1"/>
</dbReference>
<dbReference type="EMBL" id="JACRSP010000001">
    <property type="protein sequence ID" value="MBC8535539.1"/>
    <property type="molecule type" value="Genomic_DNA"/>
</dbReference>
<feature type="chain" id="PRO_5036759980" evidence="2">
    <location>
        <begin position="25"/>
        <end position="377"/>
    </location>
</feature>
<keyword evidence="1" id="KW-1133">Transmembrane helix</keyword>
<feature type="transmembrane region" description="Helical" evidence="1">
    <location>
        <begin position="348"/>
        <end position="371"/>
    </location>
</feature>
<protein>
    <submittedName>
        <fullName evidence="3">Stage III sporulation protein AE</fullName>
    </submittedName>
</protein>
<reference evidence="3" key="1">
    <citation type="submission" date="2020-08" db="EMBL/GenBank/DDBJ databases">
        <title>Genome public.</title>
        <authorList>
            <person name="Liu C."/>
            <person name="Sun Q."/>
        </authorList>
    </citation>
    <scope>NUCLEOTIDE SEQUENCE</scope>
    <source>
        <strain evidence="3">BX7</strain>
    </source>
</reference>
<feature type="transmembrane region" description="Helical" evidence="1">
    <location>
        <begin position="144"/>
        <end position="166"/>
    </location>
</feature>
<evidence type="ECO:0000313" key="4">
    <source>
        <dbReference type="Proteomes" id="UP000620366"/>
    </source>
</evidence>
<feature type="transmembrane region" description="Helical" evidence="1">
    <location>
        <begin position="230"/>
        <end position="252"/>
    </location>
</feature>
<evidence type="ECO:0000313" key="3">
    <source>
        <dbReference type="EMBL" id="MBC8535539.1"/>
    </source>
</evidence>
<feature type="transmembrane region" description="Helical" evidence="1">
    <location>
        <begin position="295"/>
        <end position="318"/>
    </location>
</feature>
<sequence>MKQAFRFLAAAVVLMLLCSLTAHAVDVNEIYSDVADRFGVSELIDAAPDAARGSLSGEQVSPSGLLNLLSMNNVLNLLTNGLFGVLGECLSGCAVLLVAVLVFLLLAGLRDSFHSSAIVPTFNLVAVLTISLVVYGIISGAYSAAFTATKDITAFISTLMPVMAATMAAGGEVVSVGILPPAILTAINLLSWLNTSVFLPTLNFYFALSFISAVNPRLNLKELMNFIKKALMWGMGIATTILVGLLSLQKMITGASDNITGRAAKFALSSFVPIIGGVLKDAFDTVAGCVSVIKATCGVFGIVVIIYTMLPILARVILYNVGFRLSSSVAQISGQSSVSNFLDSVSNIWSILTAILVSEGVFAIVSVAVVISTGGGT</sequence>
<accession>A0A926DCZ6</accession>